<dbReference type="InterPro" id="IPR032675">
    <property type="entry name" value="LRR_dom_sf"/>
</dbReference>
<dbReference type="EMBL" id="ML014196">
    <property type="protein sequence ID" value="RKP00829.1"/>
    <property type="molecule type" value="Genomic_DNA"/>
</dbReference>
<dbReference type="Gene3D" id="3.80.10.10">
    <property type="entry name" value="Ribonuclease Inhibitor"/>
    <property type="match status" value="2"/>
</dbReference>
<dbReference type="GO" id="GO:0019005">
    <property type="term" value="C:SCF ubiquitin ligase complex"/>
    <property type="evidence" value="ECO:0007669"/>
    <property type="project" value="TreeGrafter"/>
</dbReference>
<evidence type="ECO:0000256" key="1">
    <source>
        <dbReference type="SAM" id="MobiDB-lite"/>
    </source>
</evidence>
<feature type="compositionally biased region" description="Basic residues" evidence="1">
    <location>
        <begin position="410"/>
        <end position="424"/>
    </location>
</feature>
<sequence length="611" mass="65707">MGATDGATATGAWDAALPPKLAASPTPTPTPTPFERLAACDAFWCGLVTYAGAAHTATALVGLSRGAYAAVTPHLYAAPVLRSPRAFHRLVRTLTTASPLTSPPMPPTPTPRGTVAASWVRTLRLPAAVAADVYLGDLDRLLAVCRRTRHVAIDACVHLSNLLIRRLAGLAELEQLWLTRCPLTAQHWETLIEQCPRLHTIGLDGSQLPVGLLSLLVGRSRALRRLSMNDCATLGGRDPTDPRGLVDDAPDHGDAPPLSTHYAAEVASPLVALSCRNTPVAEAHLRQVLQTCPNLADLDVADNPHLTDALVCAITVHCPRLRRLELARCTRLTDRALAALALSRGHRHGCLATPPSTSDLRSIPLEYLGLADLPHLGFSAVLRVIQNAPQLASLALEGCDAIRRDPRFRAVQRRQQRRRRRQQRQARLASGGPPNGTTGGSAHAEAQRDEDGCGSGSDSGGDNDNDSERNGADGVGVQDDDDGRPGRLDAQTLSALRDCTADPLAATRAGTTPHGHHAVASHRLNGVSNVIAVNEETAPDEASVEAATATNDAEWFRRALPVPDAASWLSTRARRRLRYRDAARQRFRCEMESAVVDSWRRERIGARQWNM</sequence>
<feature type="region of interest" description="Disordered" evidence="1">
    <location>
        <begin position="407"/>
        <end position="488"/>
    </location>
</feature>
<keyword evidence="3" id="KW-1185">Reference proteome</keyword>
<evidence type="ECO:0000313" key="3">
    <source>
        <dbReference type="Proteomes" id="UP000274922"/>
    </source>
</evidence>
<evidence type="ECO:0008006" key="4">
    <source>
        <dbReference type="Google" id="ProtNLM"/>
    </source>
</evidence>
<dbReference type="PANTHER" id="PTHR13318">
    <property type="entry name" value="PARTNER OF PAIRED, ISOFORM B-RELATED"/>
    <property type="match status" value="1"/>
</dbReference>
<dbReference type="OrthoDB" id="2870744at2759"/>
<organism evidence="2 3">
    <name type="scientific">Caulochytrium protostelioides</name>
    <dbReference type="NCBI Taxonomy" id="1555241"/>
    <lineage>
        <taxon>Eukaryota</taxon>
        <taxon>Fungi</taxon>
        <taxon>Fungi incertae sedis</taxon>
        <taxon>Chytridiomycota</taxon>
        <taxon>Chytridiomycota incertae sedis</taxon>
        <taxon>Chytridiomycetes</taxon>
        <taxon>Caulochytriales</taxon>
        <taxon>Caulochytriaceae</taxon>
        <taxon>Caulochytrium</taxon>
    </lineage>
</organism>
<accession>A0A4V1IUK0</accession>
<feature type="compositionally biased region" description="Basic and acidic residues" evidence="1">
    <location>
        <begin position="238"/>
        <end position="254"/>
    </location>
</feature>
<dbReference type="InterPro" id="IPR006553">
    <property type="entry name" value="Leu-rich_rpt_Cys-con_subtyp"/>
</dbReference>
<dbReference type="AlphaFoldDB" id="A0A4V1IUK0"/>
<proteinExistence type="predicted"/>
<dbReference type="Proteomes" id="UP000274922">
    <property type="component" value="Unassembled WGS sequence"/>
</dbReference>
<dbReference type="SUPFAM" id="SSF52047">
    <property type="entry name" value="RNI-like"/>
    <property type="match status" value="1"/>
</dbReference>
<name>A0A4V1IUK0_9FUNG</name>
<gene>
    <name evidence="2" type="ORF">CXG81DRAFT_26454</name>
</gene>
<reference evidence="3" key="1">
    <citation type="journal article" date="2018" name="Nat. Microbiol.">
        <title>Leveraging single-cell genomics to expand the fungal tree of life.</title>
        <authorList>
            <person name="Ahrendt S.R."/>
            <person name="Quandt C.A."/>
            <person name="Ciobanu D."/>
            <person name="Clum A."/>
            <person name="Salamov A."/>
            <person name="Andreopoulos B."/>
            <person name="Cheng J.F."/>
            <person name="Woyke T."/>
            <person name="Pelin A."/>
            <person name="Henrissat B."/>
            <person name="Reynolds N.K."/>
            <person name="Benny G.L."/>
            <person name="Smith M.E."/>
            <person name="James T.Y."/>
            <person name="Grigoriev I.V."/>
        </authorList>
    </citation>
    <scope>NUCLEOTIDE SEQUENCE [LARGE SCALE GENOMIC DNA]</scope>
    <source>
        <strain evidence="3">ATCC 52028</strain>
    </source>
</reference>
<dbReference type="STRING" id="1555241.A0A4V1IUK0"/>
<protein>
    <recommendedName>
        <fullName evidence="4">RNI-like protein</fullName>
    </recommendedName>
</protein>
<dbReference type="SMART" id="SM00367">
    <property type="entry name" value="LRR_CC"/>
    <property type="match status" value="4"/>
</dbReference>
<feature type="region of interest" description="Disordered" evidence="1">
    <location>
        <begin position="234"/>
        <end position="258"/>
    </location>
</feature>
<dbReference type="GO" id="GO:0031146">
    <property type="term" value="P:SCF-dependent proteasomal ubiquitin-dependent protein catabolic process"/>
    <property type="evidence" value="ECO:0007669"/>
    <property type="project" value="TreeGrafter"/>
</dbReference>
<evidence type="ECO:0000313" key="2">
    <source>
        <dbReference type="EMBL" id="RKP00829.1"/>
    </source>
</evidence>